<name>A0A9W9Q472_9EURO</name>
<gene>
    <name evidence="1" type="ORF">N7476_004509</name>
</gene>
<dbReference type="Proteomes" id="UP001147746">
    <property type="component" value="Unassembled WGS sequence"/>
</dbReference>
<dbReference type="AlphaFoldDB" id="A0A9W9Q472"/>
<dbReference type="EMBL" id="JAPZBO010000003">
    <property type="protein sequence ID" value="KAJ5321507.1"/>
    <property type="molecule type" value="Genomic_DNA"/>
</dbReference>
<sequence length="80" mass="9182">MNTTPQQILDIKEALVSAENPAHNDTLHNYFVAYGWMARNGRDTPDLDALACQPLRFWDEDTDSVRQRLDVSLNSFLDMI</sequence>
<reference evidence="1" key="2">
    <citation type="journal article" date="2023" name="IMA Fungus">
        <title>Comparative genomic study of the Penicillium genus elucidates a diverse pangenome and 15 lateral gene transfer events.</title>
        <authorList>
            <person name="Petersen C."/>
            <person name="Sorensen T."/>
            <person name="Nielsen M.R."/>
            <person name="Sondergaard T.E."/>
            <person name="Sorensen J.L."/>
            <person name="Fitzpatrick D.A."/>
            <person name="Frisvad J.C."/>
            <person name="Nielsen K.L."/>
        </authorList>
    </citation>
    <scope>NUCLEOTIDE SEQUENCE</scope>
    <source>
        <strain evidence="1">IBT 21472</strain>
    </source>
</reference>
<reference evidence="1" key="1">
    <citation type="submission" date="2022-12" db="EMBL/GenBank/DDBJ databases">
        <authorList>
            <person name="Petersen C."/>
        </authorList>
    </citation>
    <scope>NUCLEOTIDE SEQUENCE</scope>
    <source>
        <strain evidence="1">IBT 21472</strain>
    </source>
</reference>
<keyword evidence="2" id="KW-1185">Reference proteome</keyword>
<protein>
    <submittedName>
        <fullName evidence="1">Uncharacterized protein</fullName>
    </submittedName>
</protein>
<accession>A0A9W9Q472</accession>
<organism evidence="1 2">
    <name type="scientific">Penicillium atrosanguineum</name>
    <dbReference type="NCBI Taxonomy" id="1132637"/>
    <lineage>
        <taxon>Eukaryota</taxon>
        <taxon>Fungi</taxon>
        <taxon>Dikarya</taxon>
        <taxon>Ascomycota</taxon>
        <taxon>Pezizomycotina</taxon>
        <taxon>Eurotiomycetes</taxon>
        <taxon>Eurotiomycetidae</taxon>
        <taxon>Eurotiales</taxon>
        <taxon>Aspergillaceae</taxon>
        <taxon>Penicillium</taxon>
    </lineage>
</organism>
<proteinExistence type="predicted"/>
<evidence type="ECO:0000313" key="2">
    <source>
        <dbReference type="Proteomes" id="UP001147746"/>
    </source>
</evidence>
<comment type="caution">
    <text evidence="1">The sequence shown here is derived from an EMBL/GenBank/DDBJ whole genome shotgun (WGS) entry which is preliminary data.</text>
</comment>
<evidence type="ECO:0000313" key="1">
    <source>
        <dbReference type="EMBL" id="KAJ5321507.1"/>
    </source>
</evidence>